<feature type="non-terminal residue" evidence="1">
    <location>
        <position position="1"/>
    </location>
</feature>
<dbReference type="Proteomes" id="UP000236370">
    <property type="component" value="Unassembled WGS sequence"/>
</dbReference>
<dbReference type="AlphaFoldDB" id="A0A2J8NQ88"/>
<evidence type="ECO:0000313" key="1">
    <source>
        <dbReference type="EMBL" id="PNI73908.1"/>
    </source>
</evidence>
<gene>
    <name evidence="1" type="ORF">CK820_G0009056</name>
</gene>
<dbReference type="EMBL" id="NBAG03000225">
    <property type="protein sequence ID" value="PNI73908.1"/>
    <property type="molecule type" value="Genomic_DNA"/>
</dbReference>
<dbReference type="InterPro" id="IPR014721">
    <property type="entry name" value="Ribsml_uS5_D2-typ_fold_subgr"/>
</dbReference>
<sequence>ELIEIGCEDKTLAFKMNGYISNANYSVKKCIFLLFINHFATRTCWPLWGDG</sequence>
<organism evidence="1 2">
    <name type="scientific">Pan troglodytes</name>
    <name type="common">Chimpanzee</name>
    <dbReference type="NCBI Taxonomy" id="9598"/>
    <lineage>
        <taxon>Eukaryota</taxon>
        <taxon>Metazoa</taxon>
        <taxon>Chordata</taxon>
        <taxon>Craniata</taxon>
        <taxon>Vertebrata</taxon>
        <taxon>Euteleostomi</taxon>
        <taxon>Mammalia</taxon>
        <taxon>Eutheria</taxon>
        <taxon>Euarchontoglires</taxon>
        <taxon>Primates</taxon>
        <taxon>Haplorrhini</taxon>
        <taxon>Catarrhini</taxon>
        <taxon>Hominidae</taxon>
        <taxon>Pan</taxon>
    </lineage>
</organism>
<comment type="caution">
    <text evidence="1">The sequence shown here is derived from an EMBL/GenBank/DDBJ whole genome shotgun (WGS) entry which is preliminary data.</text>
</comment>
<evidence type="ECO:0000313" key="2">
    <source>
        <dbReference type="Proteomes" id="UP000236370"/>
    </source>
</evidence>
<dbReference type="Gene3D" id="3.30.230.10">
    <property type="match status" value="1"/>
</dbReference>
<proteinExistence type="predicted"/>
<reference evidence="1 2" key="1">
    <citation type="submission" date="2017-12" db="EMBL/GenBank/DDBJ databases">
        <title>High-resolution comparative analysis of great ape genomes.</title>
        <authorList>
            <person name="Pollen A."/>
            <person name="Hastie A."/>
            <person name="Hormozdiari F."/>
            <person name="Dougherty M."/>
            <person name="Liu R."/>
            <person name="Chaisson M."/>
            <person name="Hoppe E."/>
            <person name="Hill C."/>
            <person name="Pang A."/>
            <person name="Hillier L."/>
            <person name="Baker C."/>
            <person name="Armstrong J."/>
            <person name="Shendure J."/>
            <person name="Paten B."/>
            <person name="Wilson R."/>
            <person name="Chao H."/>
            <person name="Schneider V."/>
            <person name="Ventura M."/>
            <person name="Kronenberg Z."/>
            <person name="Murali S."/>
            <person name="Gordon D."/>
            <person name="Cantsilieris S."/>
            <person name="Munson K."/>
            <person name="Nelson B."/>
            <person name="Raja A."/>
            <person name="Underwood J."/>
            <person name="Diekhans M."/>
            <person name="Fiddes I."/>
            <person name="Haussler D."/>
            <person name="Eichler E."/>
        </authorList>
    </citation>
    <scope>NUCLEOTIDE SEQUENCE [LARGE SCALE GENOMIC DNA]</scope>
    <source>
        <strain evidence="1">Yerkes chimp pedigree #C0471</strain>
    </source>
</reference>
<protein>
    <submittedName>
        <fullName evidence="1">MLH1 isoform 20</fullName>
    </submittedName>
</protein>
<accession>A0A2J8NQ88</accession>
<name>A0A2J8NQ88_PANTR</name>